<dbReference type="Pfam" id="PF05050">
    <property type="entry name" value="Methyltransf_21"/>
    <property type="match status" value="1"/>
</dbReference>
<name>F9U9C2_9GAMM</name>
<sequence>MSYHSQHGQDQFIHERFFQNHRSGTFIEFGALDGVIDSNTLFFERELGWNGILIEPNPVAFARLVKNRPNAIKENVALSDCHGRMPFVQIIGGFLGWSGIAADIEPQHRERIQGHLPQESVHEIEVEVRDLAWLLDRHPLDQVDFMSIDTEGTEAKIMRAFPWERVRVSVFCIENNFDNYAIDDLMNDRGYAKVARLGTDDIFCLHELAQA</sequence>
<dbReference type="PANTHER" id="PTHR34009">
    <property type="entry name" value="PROTEIN STAR"/>
    <property type="match status" value="1"/>
</dbReference>
<dbReference type="GO" id="GO:0005737">
    <property type="term" value="C:cytoplasm"/>
    <property type="evidence" value="ECO:0007669"/>
    <property type="project" value="GOC"/>
</dbReference>
<dbReference type="Proteomes" id="UP000005459">
    <property type="component" value="Unassembled WGS sequence"/>
</dbReference>
<reference evidence="2 3" key="1">
    <citation type="submission" date="2011-06" db="EMBL/GenBank/DDBJ databases">
        <title>The draft genome of Thiocapsa marina 5811.</title>
        <authorList>
            <consortium name="US DOE Joint Genome Institute (JGI-PGF)"/>
            <person name="Lucas S."/>
            <person name="Han J."/>
            <person name="Cheng J.-F."/>
            <person name="Goodwin L."/>
            <person name="Pitluck S."/>
            <person name="Peters L."/>
            <person name="Land M.L."/>
            <person name="Hauser L."/>
            <person name="Vogl K."/>
            <person name="Liu Z."/>
            <person name="Imhoff J."/>
            <person name="Thiel V."/>
            <person name="Frigaard N.-U."/>
            <person name="Bryant D."/>
            <person name="Woyke T.J."/>
        </authorList>
    </citation>
    <scope>NUCLEOTIDE SEQUENCE [LARGE SCALE GENOMIC DNA]</scope>
    <source>
        <strain evidence="2 3">5811</strain>
    </source>
</reference>
<dbReference type="GO" id="GO:0006888">
    <property type="term" value="P:endoplasmic reticulum to Golgi vesicle-mediated transport"/>
    <property type="evidence" value="ECO:0007669"/>
    <property type="project" value="TreeGrafter"/>
</dbReference>
<organism evidence="2 3">
    <name type="scientific">Thiocapsa marina 5811</name>
    <dbReference type="NCBI Taxonomy" id="768671"/>
    <lineage>
        <taxon>Bacteria</taxon>
        <taxon>Pseudomonadati</taxon>
        <taxon>Pseudomonadota</taxon>
        <taxon>Gammaproteobacteria</taxon>
        <taxon>Chromatiales</taxon>
        <taxon>Chromatiaceae</taxon>
        <taxon>Thiocapsa</taxon>
    </lineage>
</organism>
<keyword evidence="2" id="KW-0808">Transferase</keyword>
<evidence type="ECO:0000259" key="1">
    <source>
        <dbReference type="Pfam" id="PF05050"/>
    </source>
</evidence>
<dbReference type="NCBIfam" id="TIGR01444">
    <property type="entry name" value="fkbM_fam"/>
    <property type="match status" value="1"/>
</dbReference>
<dbReference type="GO" id="GO:0005886">
    <property type="term" value="C:plasma membrane"/>
    <property type="evidence" value="ECO:0007669"/>
    <property type="project" value="TreeGrafter"/>
</dbReference>
<dbReference type="InterPro" id="IPR053202">
    <property type="entry name" value="EGF_Rcpt_Signaling_Reg"/>
</dbReference>
<evidence type="ECO:0000313" key="2">
    <source>
        <dbReference type="EMBL" id="EGV19380.1"/>
    </source>
</evidence>
<dbReference type="OrthoDB" id="9810122at2"/>
<dbReference type="RefSeq" id="WP_007192401.1">
    <property type="nucleotide sequence ID" value="NZ_AFWV01000004.1"/>
</dbReference>
<dbReference type="AlphaFoldDB" id="F9U9C2"/>
<keyword evidence="2" id="KW-0489">Methyltransferase</keyword>
<dbReference type="GO" id="GO:0008168">
    <property type="term" value="F:methyltransferase activity"/>
    <property type="evidence" value="ECO:0007669"/>
    <property type="project" value="UniProtKB-KW"/>
</dbReference>
<dbReference type="EMBL" id="AFWV01000004">
    <property type="protein sequence ID" value="EGV19380.1"/>
    <property type="molecule type" value="Genomic_DNA"/>
</dbReference>
<keyword evidence="3" id="KW-1185">Reference proteome</keyword>
<dbReference type="eggNOG" id="COG1579">
    <property type="taxonomic scope" value="Bacteria"/>
</dbReference>
<dbReference type="SUPFAM" id="SSF53335">
    <property type="entry name" value="S-adenosyl-L-methionine-dependent methyltransferases"/>
    <property type="match status" value="1"/>
</dbReference>
<dbReference type="GO" id="GO:0032259">
    <property type="term" value="P:methylation"/>
    <property type="evidence" value="ECO:0007669"/>
    <property type="project" value="UniProtKB-KW"/>
</dbReference>
<proteinExistence type="predicted"/>
<dbReference type="PANTHER" id="PTHR34009:SF2">
    <property type="entry name" value="PROTEIN STAR"/>
    <property type="match status" value="1"/>
</dbReference>
<protein>
    <submittedName>
        <fullName evidence="2">Methyltransferase FkbM family</fullName>
    </submittedName>
</protein>
<gene>
    <name evidence="2" type="ORF">ThimaDRAFT_1524</name>
</gene>
<dbReference type="Gene3D" id="3.40.50.150">
    <property type="entry name" value="Vaccinia Virus protein VP39"/>
    <property type="match status" value="1"/>
</dbReference>
<dbReference type="InterPro" id="IPR029063">
    <property type="entry name" value="SAM-dependent_MTases_sf"/>
</dbReference>
<feature type="domain" description="Methyltransferase FkbM" evidence="1">
    <location>
        <begin position="29"/>
        <end position="191"/>
    </location>
</feature>
<dbReference type="GO" id="GO:0016197">
    <property type="term" value="P:endosomal transport"/>
    <property type="evidence" value="ECO:0007669"/>
    <property type="project" value="TreeGrafter"/>
</dbReference>
<dbReference type="STRING" id="768671.ThimaDRAFT_1524"/>
<accession>F9U9C2</accession>
<dbReference type="InterPro" id="IPR006342">
    <property type="entry name" value="FkbM_mtfrase"/>
</dbReference>
<evidence type="ECO:0000313" key="3">
    <source>
        <dbReference type="Proteomes" id="UP000005459"/>
    </source>
</evidence>